<dbReference type="SUPFAM" id="SSF48726">
    <property type="entry name" value="Immunoglobulin"/>
    <property type="match status" value="1"/>
</dbReference>
<dbReference type="SMART" id="SM00409">
    <property type="entry name" value="IG"/>
    <property type="match status" value="1"/>
</dbReference>
<dbReference type="PANTHER" id="PTHR11860">
    <property type="entry name" value="POLYMERIC-IMMUNOGLOBULIN RECEPTOR"/>
    <property type="match status" value="1"/>
</dbReference>
<keyword evidence="5" id="KW-1133">Transmembrane helix</keyword>
<keyword evidence="9" id="KW-1185">Reference proteome</keyword>
<dbReference type="InterPro" id="IPR050671">
    <property type="entry name" value="CD300_family_receptors"/>
</dbReference>
<dbReference type="Ensembl" id="ENSPKIT00000036432.1">
    <property type="protein sequence ID" value="ENSPKIP00000012049.1"/>
    <property type="gene ID" value="ENSPKIG00000025655.1"/>
</dbReference>
<evidence type="ECO:0000256" key="4">
    <source>
        <dbReference type="SAM" id="MobiDB-lite"/>
    </source>
</evidence>
<feature type="compositionally biased region" description="Polar residues" evidence="4">
    <location>
        <begin position="145"/>
        <end position="166"/>
    </location>
</feature>
<dbReference type="GO" id="GO:0005886">
    <property type="term" value="C:plasma membrane"/>
    <property type="evidence" value="ECO:0007669"/>
    <property type="project" value="TreeGrafter"/>
</dbReference>
<dbReference type="InterPro" id="IPR003599">
    <property type="entry name" value="Ig_sub"/>
</dbReference>
<sequence>MFILYYMFLMLRHSCSLPIAAQSVRTESWVSARRGGPATISCYYDQNYKDKTKYLCRGYERDSCSTIAQSDGEQSRGKVSVSDDRDQMVFNVIIRNLQEKDFDYYWCAVEASAAQNDRAFVPLIVREVTPVPTTQQTEQDHHTTLRATVSSPRPLSPNSTRQNATDSSYTTLLVSVGIVGLLLLLTVVMVTMILRKRSAITHARNRNRENTADLSPSVDPSDEVTYISVTAKARNMAASSSQVKPLENMTSADPNETYSNTTTQRKKAAADPHEVTYSAVVRK</sequence>
<comment type="subcellular location">
    <subcellularLocation>
        <location evidence="1">Membrane</location>
    </subcellularLocation>
</comment>
<feature type="compositionally biased region" description="Polar residues" evidence="4">
    <location>
        <begin position="238"/>
        <end position="263"/>
    </location>
</feature>
<feature type="region of interest" description="Disordered" evidence="4">
    <location>
        <begin position="131"/>
        <end position="166"/>
    </location>
</feature>
<feature type="signal peptide" evidence="6">
    <location>
        <begin position="1"/>
        <end position="16"/>
    </location>
</feature>
<keyword evidence="6" id="KW-0732">Signal</keyword>
<evidence type="ECO:0000313" key="8">
    <source>
        <dbReference type="Ensembl" id="ENSPKIP00000012049.1"/>
    </source>
</evidence>
<dbReference type="Gene3D" id="2.60.40.10">
    <property type="entry name" value="Immunoglobulins"/>
    <property type="match status" value="1"/>
</dbReference>
<dbReference type="GO" id="GO:0004888">
    <property type="term" value="F:transmembrane signaling receptor activity"/>
    <property type="evidence" value="ECO:0007669"/>
    <property type="project" value="TreeGrafter"/>
</dbReference>
<proteinExistence type="predicted"/>
<feature type="transmembrane region" description="Helical" evidence="5">
    <location>
        <begin position="172"/>
        <end position="194"/>
    </location>
</feature>
<evidence type="ECO:0000256" key="3">
    <source>
        <dbReference type="ARBA" id="ARBA00023136"/>
    </source>
</evidence>
<evidence type="ECO:0000256" key="5">
    <source>
        <dbReference type="SAM" id="Phobius"/>
    </source>
</evidence>
<feature type="domain" description="Immunoglobulin" evidence="7">
    <location>
        <begin position="27"/>
        <end position="126"/>
    </location>
</feature>
<keyword evidence="3 5" id="KW-0472">Membrane</keyword>
<organism evidence="8 9">
    <name type="scientific">Paramormyrops kingsleyae</name>
    <dbReference type="NCBI Taxonomy" id="1676925"/>
    <lineage>
        <taxon>Eukaryota</taxon>
        <taxon>Metazoa</taxon>
        <taxon>Chordata</taxon>
        <taxon>Craniata</taxon>
        <taxon>Vertebrata</taxon>
        <taxon>Euteleostomi</taxon>
        <taxon>Actinopterygii</taxon>
        <taxon>Neopterygii</taxon>
        <taxon>Teleostei</taxon>
        <taxon>Osteoglossocephala</taxon>
        <taxon>Osteoglossomorpha</taxon>
        <taxon>Osteoglossiformes</taxon>
        <taxon>Mormyridae</taxon>
        <taxon>Paramormyrops</taxon>
    </lineage>
</organism>
<evidence type="ECO:0000259" key="7">
    <source>
        <dbReference type="SMART" id="SM00409"/>
    </source>
</evidence>
<evidence type="ECO:0000256" key="1">
    <source>
        <dbReference type="ARBA" id="ARBA00004370"/>
    </source>
</evidence>
<reference evidence="8" key="1">
    <citation type="submission" date="2025-08" db="UniProtKB">
        <authorList>
            <consortium name="Ensembl"/>
        </authorList>
    </citation>
    <scope>IDENTIFICATION</scope>
</reference>
<dbReference type="InterPro" id="IPR013106">
    <property type="entry name" value="Ig_V-set"/>
</dbReference>
<dbReference type="AlphaFoldDB" id="A0A3B3R1I6"/>
<dbReference type="GeneTree" id="ENSGT00950000182977"/>
<dbReference type="InterPro" id="IPR013783">
    <property type="entry name" value="Ig-like_fold"/>
</dbReference>
<accession>A0A3B3R1I6</accession>
<feature type="chain" id="PRO_5017426746" description="Immunoglobulin domain-containing protein" evidence="6">
    <location>
        <begin position="17"/>
        <end position="283"/>
    </location>
</feature>
<evidence type="ECO:0000256" key="6">
    <source>
        <dbReference type="SAM" id="SignalP"/>
    </source>
</evidence>
<reference evidence="8" key="2">
    <citation type="submission" date="2025-09" db="UniProtKB">
        <authorList>
            <consortium name="Ensembl"/>
        </authorList>
    </citation>
    <scope>IDENTIFICATION</scope>
</reference>
<dbReference type="InterPro" id="IPR036179">
    <property type="entry name" value="Ig-like_dom_sf"/>
</dbReference>
<dbReference type="Proteomes" id="UP000261540">
    <property type="component" value="Unplaced"/>
</dbReference>
<dbReference type="Pfam" id="PF07686">
    <property type="entry name" value="V-set"/>
    <property type="match status" value="1"/>
</dbReference>
<dbReference type="PANTHER" id="PTHR11860:SF87">
    <property type="entry name" value="CMRF35-LIKE MOLECULE 8"/>
    <property type="match status" value="1"/>
</dbReference>
<feature type="region of interest" description="Disordered" evidence="4">
    <location>
        <begin position="238"/>
        <end position="283"/>
    </location>
</feature>
<evidence type="ECO:0000256" key="2">
    <source>
        <dbReference type="ARBA" id="ARBA00022692"/>
    </source>
</evidence>
<keyword evidence="2 5" id="KW-0812">Transmembrane</keyword>
<evidence type="ECO:0000313" key="9">
    <source>
        <dbReference type="Proteomes" id="UP000261540"/>
    </source>
</evidence>
<name>A0A3B3R1I6_9TELE</name>
<protein>
    <recommendedName>
        <fullName evidence="7">Immunoglobulin domain-containing protein</fullName>
    </recommendedName>
</protein>